<feature type="region of interest" description="Disordered" evidence="1">
    <location>
        <begin position="30"/>
        <end position="238"/>
    </location>
</feature>
<feature type="compositionally biased region" description="Low complexity" evidence="1">
    <location>
        <begin position="132"/>
        <end position="151"/>
    </location>
</feature>
<accession>A0A6A6Q8Y0</accession>
<feature type="compositionally biased region" description="Pro residues" evidence="1">
    <location>
        <begin position="190"/>
        <end position="199"/>
    </location>
</feature>
<dbReference type="AlphaFoldDB" id="A0A6A6Q8Y0"/>
<gene>
    <name evidence="2" type="ORF">BDY17DRAFT_19349</name>
</gene>
<feature type="compositionally biased region" description="Basic and acidic residues" evidence="1">
    <location>
        <begin position="54"/>
        <end position="63"/>
    </location>
</feature>
<dbReference type="RefSeq" id="XP_033594406.1">
    <property type="nucleotide sequence ID" value="XM_033730026.1"/>
</dbReference>
<dbReference type="GeneID" id="54471028"/>
<organism evidence="2 3">
    <name type="scientific">Neohortaea acidophila</name>
    <dbReference type="NCBI Taxonomy" id="245834"/>
    <lineage>
        <taxon>Eukaryota</taxon>
        <taxon>Fungi</taxon>
        <taxon>Dikarya</taxon>
        <taxon>Ascomycota</taxon>
        <taxon>Pezizomycotina</taxon>
        <taxon>Dothideomycetes</taxon>
        <taxon>Dothideomycetidae</taxon>
        <taxon>Mycosphaerellales</taxon>
        <taxon>Teratosphaeriaceae</taxon>
        <taxon>Neohortaea</taxon>
    </lineage>
</organism>
<evidence type="ECO:0000313" key="3">
    <source>
        <dbReference type="Proteomes" id="UP000799767"/>
    </source>
</evidence>
<evidence type="ECO:0000313" key="2">
    <source>
        <dbReference type="EMBL" id="KAF2487837.1"/>
    </source>
</evidence>
<feature type="compositionally biased region" description="Basic and acidic residues" evidence="1">
    <location>
        <begin position="168"/>
        <end position="180"/>
    </location>
</feature>
<keyword evidence="3" id="KW-1185">Reference proteome</keyword>
<protein>
    <submittedName>
        <fullName evidence="2">Uncharacterized protein</fullName>
    </submittedName>
</protein>
<name>A0A6A6Q8Y0_9PEZI</name>
<dbReference type="EMBL" id="MU001631">
    <property type="protein sequence ID" value="KAF2487837.1"/>
    <property type="molecule type" value="Genomic_DNA"/>
</dbReference>
<sequence>MEHWAYFAECYLKANLLPLKDREVPVRGTIPPITEEAAGSPEGTAVKGAKSFGKRPDRGRRNDSITWSEDVPEEAGQDEKPTYRYRYPLSYRPKREPRPMVQQTDEEYNQGWSTDDERGAREEEEKEEVEEPFSSPSSSSSSSSSTVSPISARASAGQPAIPRSPSAHRAEDALVGRKILDILNSSSPGSPSPPSPRHTPPAQQRGQGEKESANKKKKRRRFSLAAMKESLEGNSLAL</sequence>
<evidence type="ECO:0000256" key="1">
    <source>
        <dbReference type="SAM" id="MobiDB-lite"/>
    </source>
</evidence>
<reference evidence="2" key="1">
    <citation type="journal article" date="2020" name="Stud. Mycol.">
        <title>101 Dothideomycetes genomes: a test case for predicting lifestyles and emergence of pathogens.</title>
        <authorList>
            <person name="Haridas S."/>
            <person name="Albert R."/>
            <person name="Binder M."/>
            <person name="Bloem J."/>
            <person name="Labutti K."/>
            <person name="Salamov A."/>
            <person name="Andreopoulos B."/>
            <person name="Baker S."/>
            <person name="Barry K."/>
            <person name="Bills G."/>
            <person name="Bluhm B."/>
            <person name="Cannon C."/>
            <person name="Castanera R."/>
            <person name="Culley D."/>
            <person name="Daum C."/>
            <person name="Ezra D."/>
            <person name="Gonzalez J."/>
            <person name="Henrissat B."/>
            <person name="Kuo A."/>
            <person name="Liang C."/>
            <person name="Lipzen A."/>
            <person name="Lutzoni F."/>
            <person name="Magnuson J."/>
            <person name="Mondo S."/>
            <person name="Nolan M."/>
            <person name="Ohm R."/>
            <person name="Pangilinan J."/>
            <person name="Park H.-J."/>
            <person name="Ramirez L."/>
            <person name="Alfaro M."/>
            <person name="Sun H."/>
            <person name="Tritt A."/>
            <person name="Yoshinaga Y."/>
            <person name="Zwiers L.-H."/>
            <person name="Turgeon B."/>
            <person name="Goodwin S."/>
            <person name="Spatafora J."/>
            <person name="Crous P."/>
            <person name="Grigoriev I."/>
        </authorList>
    </citation>
    <scope>NUCLEOTIDE SEQUENCE</scope>
    <source>
        <strain evidence="2">CBS 113389</strain>
    </source>
</reference>
<dbReference type="Proteomes" id="UP000799767">
    <property type="component" value="Unassembled WGS sequence"/>
</dbReference>
<proteinExistence type="predicted"/>